<dbReference type="GO" id="GO:0016787">
    <property type="term" value="F:hydrolase activity"/>
    <property type="evidence" value="ECO:0007669"/>
    <property type="project" value="UniProtKB-KW"/>
</dbReference>
<protein>
    <submittedName>
        <fullName evidence="7">Adenosine deaminase</fullName>
        <ecNumber evidence="7">3.5.4.4</ecNumber>
    </submittedName>
</protein>
<dbReference type="EMBL" id="JACDXX010000001">
    <property type="protein sequence ID" value="MCB5408501.1"/>
    <property type="molecule type" value="Genomic_DNA"/>
</dbReference>
<comment type="caution">
    <text evidence="7">The sequence shown here is derived from an EMBL/GenBank/DDBJ whole genome shotgun (WGS) entry which is preliminary data.</text>
</comment>
<dbReference type="RefSeq" id="WP_226933374.1">
    <property type="nucleotide sequence ID" value="NZ_JACDXX010000001.1"/>
</dbReference>
<dbReference type="PANTHER" id="PTHR43114">
    <property type="entry name" value="ADENINE DEAMINASE"/>
    <property type="match status" value="1"/>
</dbReference>
<dbReference type="InterPro" id="IPR006330">
    <property type="entry name" value="Ado/ade_deaminase"/>
</dbReference>
<evidence type="ECO:0000256" key="4">
    <source>
        <dbReference type="ARBA" id="ARBA00022801"/>
    </source>
</evidence>
<accession>A0ABS8CGI1</accession>
<evidence type="ECO:0000259" key="6">
    <source>
        <dbReference type="Pfam" id="PF00962"/>
    </source>
</evidence>
<dbReference type="InterPro" id="IPR001365">
    <property type="entry name" value="A_deaminase_dom"/>
</dbReference>
<evidence type="ECO:0000256" key="3">
    <source>
        <dbReference type="ARBA" id="ARBA00022723"/>
    </source>
</evidence>
<dbReference type="Pfam" id="PF00962">
    <property type="entry name" value="A_deaminase"/>
    <property type="match status" value="1"/>
</dbReference>
<organism evidence="7 8">
    <name type="scientific">Pseudogemmobacter faecipullorum</name>
    <dbReference type="NCBI Taxonomy" id="2755041"/>
    <lineage>
        <taxon>Bacteria</taxon>
        <taxon>Pseudomonadati</taxon>
        <taxon>Pseudomonadota</taxon>
        <taxon>Alphaproteobacteria</taxon>
        <taxon>Rhodobacterales</taxon>
        <taxon>Paracoccaceae</taxon>
        <taxon>Pseudogemmobacter</taxon>
    </lineage>
</organism>
<gene>
    <name evidence="7" type="ORF">H0485_00580</name>
</gene>
<dbReference type="NCBIfam" id="NF006848">
    <property type="entry name" value="PRK09358.1-3"/>
    <property type="match status" value="1"/>
</dbReference>
<comment type="cofactor">
    <cofactor evidence="1">
        <name>Zn(2+)</name>
        <dbReference type="ChEBI" id="CHEBI:29105"/>
    </cofactor>
</comment>
<dbReference type="Gene3D" id="3.20.20.140">
    <property type="entry name" value="Metal-dependent hydrolases"/>
    <property type="match status" value="1"/>
</dbReference>
<feature type="domain" description="Adenosine deaminase" evidence="6">
    <location>
        <begin position="6"/>
        <end position="323"/>
    </location>
</feature>
<keyword evidence="3" id="KW-0479">Metal-binding</keyword>
<dbReference type="EC" id="3.5.4.4" evidence="7"/>
<evidence type="ECO:0000256" key="5">
    <source>
        <dbReference type="ARBA" id="ARBA00022833"/>
    </source>
</evidence>
<keyword evidence="4 7" id="KW-0378">Hydrolase</keyword>
<evidence type="ECO:0000313" key="8">
    <source>
        <dbReference type="Proteomes" id="UP001198571"/>
    </source>
</evidence>
<dbReference type="PROSITE" id="PS00485">
    <property type="entry name" value="A_DEAMINASE"/>
    <property type="match status" value="1"/>
</dbReference>
<sequence length="325" mass="35371">MRRLAKVELHLHLEGAAPPAFIRGLAAEKHMDISGIFAAEGGYAWKDFPHFLKVYEAASSVLRTPADYRRLLLAVAEERAADGVLYGEIFLSPDFCGGGELAAWRDYLGAMAEAAREAEATLGITLRGVVTAVRHFGPEQARRAALCAAETAGDFICGFGIGGDETVLSPADFSWGFDCAREAGLGLTAHAGEWRGPEGIRDSLAAWAPSRLGHGVRAIEDLALVDLLAEREIHLELCPGSNLALGLYPDIRHHPVAELERRGVKLSISTDDPPFFRTSLAKEFAALHRAFDWEEPQFRRIALQALDAAFCDPDTRKRITAKLEG</sequence>
<proteinExistence type="inferred from homology"/>
<dbReference type="SUPFAM" id="SSF51556">
    <property type="entry name" value="Metallo-dependent hydrolases"/>
    <property type="match status" value="1"/>
</dbReference>
<keyword evidence="5" id="KW-0862">Zinc</keyword>
<comment type="similarity">
    <text evidence="2">Belongs to the metallo-dependent hydrolases superfamily. Adenosine and AMP deaminases family.</text>
</comment>
<dbReference type="Proteomes" id="UP001198571">
    <property type="component" value="Unassembled WGS sequence"/>
</dbReference>
<evidence type="ECO:0000256" key="1">
    <source>
        <dbReference type="ARBA" id="ARBA00001947"/>
    </source>
</evidence>
<evidence type="ECO:0000256" key="2">
    <source>
        <dbReference type="ARBA" id="ARBA00006676"/>
    </source>
</evidence>
<dbReference type="InterPro" id="IPR006650">
    <property type="entry name" value="A/AMP_deam_AS"/>
</dbReference>
<dbReference type="InterPro" id="IPR032466">
    <property type="entry name" value="Metal_Hydrolase"/>
</dbReference>
<dbReference type="PANTHER" id="PTHR43114:SF6">
    <property type="entry name" value="ADENINE DEAMINASE"/>
    <property type="match status" value="1"/>
</dbReference>
<keyword evidence="8" id="KW-1185">Reference proteome</keyword>
<reference evidence="7 8" key="1">
    <citation type="submission" date="2020-07" db="EMBL/GenBank/DDBJ databases">
        <title>Pseudogemmobacter sp. nov., isolated from poultry manure in Taiwan.</title>
        <authorList>
            <person name="Lin S.-Y."/>
            <person name="Tang Y.-S."/>
            <person name="Young C.-C."/>
        </authorList>
    </citation>
    <scope>NUCLEOTIDE SEQUENCE [LARGE SCALE GENOMIC DNA]</scope>
    <source>
        <strain evidence="7 8">CC-YST710</strain>
    </source>
</reference>
<name>A0ABS8CGI1_9RHOB</name>
<dbReference type="NCBIfam" id="TIGR01430">
    <property type="entry name" value="aden_deam"/>
    <property type="match status" value="1"/>
</dbReference>
<evidence type="ECO:0000313" key="7">
    <source>
        <dbReference type="EMBL" id="MCB5408501.1"/>
    </source>
</evidence>